<evidence type="ECO:0000313" key="2">
    <source>
        <dbReference type="EMBL" id="KLU65763.1"/>
    </source>
</evidence>
<comment type="caution">
    <text evidence="2">The sequence shown here is derived from an EMBL/GenBank/DDBJ whole genome shotgun (WGS) entry which is preliminary data.</text>
</comment>
<sequence length="148" mass="16594">MVKTTNAIRDFVSSLFLVIICTSLLSPFILVSYTLIKFISGLLFKNILAANYISLLISLIIFANIPNNTIGKLSPIIERYVETNSSYYSPKHKGSVTILLMILFKVARLKSRLKISIYAISLILVLITNLQECGVYLISRRSEMNGSK</sequence>
<keyword evidence="1" id="KW-0472">Membrane</keyword>
<protein>
    <submittedName>
        <fullName evidence="2">Uncharacterized protein</fullName>
    </submittedName>
</protein>
<dbReference type="PATRIC" id="fig|476652.3.peg.2487"/>
<accession>A0A0J1FRY7</accession>
<keyword evidence="1" id="KW-1133">Transmembrane helix</keyword>
<dbReference type="EMBL" id="LDZY01000007">
    <property type="protein sequence ID" value="KLU65763.1"/>
    <property type="molecule type" value="Genomic_DNA"/>
</dbReference>
<gene>
    <name evidence="2" type="ORF">DEAC_c23930</name>
</gene>
<feature type="transmembrane region" description="Helical" evidence="1">
    <location>
        <begin position="115"/>
        <end position="138"/>
    </location>
</feature>
<keyword evidence="3" id="KW-1185">Reference proteome</keyword>
<feature type="transmembrane region" description="Helical" evidence="1">
    <location>
        <begin position="48"/>
        <end position="65"/>
    </location>
</feature>
<evidence type="ECO:0000313" key="3">
    <source>
        <dbReference type="Proteomes" id="UP000036356"/>
    </source>
</evidence>
<feature type="transmembrane region" description="Helical" evidence="1">
    <location>
        <begin position="12"/>
        <end position="36"/>
    </location>
</feature>
<dbReference type="AlphaFoldDB" id="A0A0J1FRY7"/>
<organism evidence="2 3">
    <name type="scientific">Desulfosporosinus acididurans</name>
    <dbReference type="NCBI Taxonomy" id="476652"/>
    <lineage>
        <taxon>Bacteria</taxon>
        <taxon>Bacillati</taxon>
        <taxon>Bacillota</taxon>
        <taxon>Clostridia</taxon>
        <taxon>Eubacteriales</taxon>
        <taxon>Desulfitobacteriaceae</taxon>
        <taxon>Desulfosporosinus</taxon>
    </lineage>
</organism>
<name>A0A0J1FRY7_9FIRM</name>
<reference evidence="2 3" key="1">
    <citation type="submission" date="2015-06" db="EMBL/GenBank/DDBJ databases">
        <title>Draft genome of the moderately acidophilic sulfate reducer Candidatus Desulfosporosinus acididurans strain M1.</title>
        <authorList>
            <person name="Poehlein A."/>
            <person name="Petzsch P."/>
            <person name="Johnson B.D."/>
            <person name="Schloemann M."/>
            <person name="Daniel R."/>
            <person name="Muehling M."/>
        </authorList>
    </citation>
    <scope>NUCLEOTIDE SEQUENCE [LARGE SCALE GENOMIC DNA]</scope>
    <source>
        <strain evidence="2 3">M1</strain>
    </source>
</reference>
<proteinExistence type="predicted"/>
<keyword evidence="1" id="KW-0812">Transmembrane</keyword>
<evidence type="ECO:0000256" key="1">
    <source>
        <dbReference type="SAM" id="Phobius"/>
    </source>
</evidence>
<dbReference type="Proteomes" id="UP000036356">
    <property type="component" value="Unassembled WGS sequence"/>
</dbReference>